<evidence type="ECO:0008006" key="4">
    <source>
        <dbReference type="Google" id="ProtNLM"/>
    </source>
</evidence>
<keyword evidence="1" id="KW-1133">Transmembrane helix</keyword>
<keyword evidence="1" id="KW-0472">Membrane</keyword>
<evidence type="ECO:0000313" key="2">
    <source>
        <dbReference type="EMBL" id="TGY56517.1"/>
    </source>
</evidence>
<dbReference type="Pfam" id="PF09586">
    <property type="entry name" value="YfhO"/>
    <property type="match status" value="1"/>
</dbReference>
<dbReference type="InterPro" id="IPR018580">
    <property type="entry name" value="Uncharacterised_YfhO"/>
</dbReference>
<reference evidence="2 3" key="1">
    <citation type="submission" date="2019-04" db="EMBL/GenBank/DDBJ databases">
        <title>Microbes associate with the intestines of laboratory mice.</title>
        <authorList>
            <person name="Navarre W."/>
            <person name="Wong E."/>
            <person name="Huang K."/>
            <person name="Tropini C."/>
            <person name="Ng K."/>
            <person name="Yu B."/>
        </authorList>
    </citation>
    <scope>NUCLEOTIDE SEQUENCE [LARGE SCALE GENOMIC DNA]</scope>
    <source>
        <strain evidence="2 3">NM26_J9</strain>
    </source>
</reference>
<gene>
    <name evidence="2" type="ORF">E5340_02960</name>
</gene>
<sequence>MKQQSDHVKAKVVNGKANFVVENAQANNYLQTTIPYESGWQIRLNGKEVTPKLLDDTLMALSLEKGRNTITMEYHVVHLKLGALLTLIGVILLISTWYLTRKGSQGRK</sequence>
<name>A0A4S2EL61_9LACO</name>
<accession>A0A4S2EL61</accession>
<feature type="transmembrane region" description="Helical" evidence="1">
    <location>
        <begin position="81"/>
        <end position="100"/>
    </location>
</feature>
<protein>
    <recommendedName>
        <fullName evidence="4">YfhO family protein</fullName>
    </recommendedName>
</protein>
<dbReference type="PANTHER" id="PTHR38454:SF1">
    <property type="entry name" value="INTEGRAL MEMBRANE PROTEIN"/>
    <property type="match status" value="1"/>
</dbReference>
<organism evidence="2 3">
    <name type="scientific">Ligilactobacillus murinus</name>
    <dbReference type="NCBI Taxonomy" id="1622"/>
    <lineage>
        <taxon>Bacteria</taxon>
        <taxon>Bacillati</taxon>
        <taxon>Bacillota</taxon>
        <taxon>Bacilli</taxon>
        <taxon>Lactobacillales</taxon>
        <taxon>Lactobacillaceae</taxon>
        <taxon>Ligilactobacillus</taxon>
    </lineage>
</organism>
<evidence type="ECO:0000313" key="3">
    <source>
        <dbReference type="Proteomes" id="UP000306855"/>
    </source>
</evidence>
<dbReference type="EMBL" id="SRYK01000008">
    <property type="protein sequence ID" value="TGY56517.1"/>
    <property type="molecule type" value="Genomic_DNA"/>
</dbReference>
<evidence type="ECO:0000256" key="1">
    <source>
        <dbReference type="SAM" id="Phobius"/>
    </source>
</evidence>
<dbReference type="PANTHER" id="PTHR38454">
    <property type="entry name" value="INTEGRAL MEMBRANE PROTEIN-RELATED"/>
    <property type="match status" value="1"/>
</dbReference>
<proteinExistence type="predicted"/>
<keyword evidence="1" id="KW-0812">Transmembrane</keyword>
<dbReference type="AlphaFoldDB" id="A0A4S2EL61"/>
<dbReference type="Proteomes" id="UP000306855">
    <property type="component" value="Unassembled WGS sequence"/>
</dbReference>
<comment type="caution">
    <text evidence="2">The sequence shown here is derived from an EMBL/GenBank/DDBJ whole genome shotgun (WGS) entry which is preliminary data.</text>
</comment>